<dbReference type="OrthoDB" id="271881at2759"/>
<keyword evidence="3" id="KW-0496">Mitochondrion</keyword>
<dbReference type="PANTHER" id="PTHR13391:SF0">
    <property type="entry name" value="PROTEIN MISATO HOMOLOG 1"/>
    <property type="match status" value="1"/>
</dbReference>
<organism evidence="6 7">
    <name type="scientific">Adineta ricciae</name>
    <name type="common">Rotifer</name>
    <dbReference type="NCBI Taxonomy" id="249248"/>
    <lineage>
        <taxon>Eukaryota</taxon>
        <taxon>Metazoa</taxon>
        <taxon>Spiralia</taxon>
        <taxon>Gnathifera</taxon>
        <taxon>Rotifera</taxon>
        <taxon>Eurotatoria</taxon>
        <taxon>Bdelloidea</taxon>
        <taxon>Adinetida</taxon>
        <taxon>Adinetidae</taxon>
        <taxon>Adineta</taxon>
    </lineage>
</organism>
<dbReference type="GO" id="GO:0007005">
    <property type="term" value="P:mitochondrion organization"/>
    <property type="evidence" value="ECO:0007669"/>
    <property type="project" value="InterPro"/>
</dbReference>
<evidence type="ECO:0000259" key="5">
    <source>
        <dbReference type="Pfam" id="PF14881"/>
    </source>
</evidence>
<sequence>MIRRLFPQNMVREIVTLQIGNYANNVGVHFWNQLDIEQSHQNTLIDYNTYFTFNQRTNLPSPRVLIIDYRNAFGNLLDENEYTHRSERNDPSIEVIQRSVEKNSWSNRLRTRAKFHPKSLLPLVDYWYSPNPEENHFDIYPVGEQVFKKMFDQTEHSLHYLLESCDCLQSFRCLYDINNSFSGLFTSIQDYLYDECPKQPMWSFGLGNSSSELNLLSSLVHSMNENQMPTVPCLDSLDTDNLALAIQHSLISSDVTLDLLADRLCPMKKNLLNLVWKIPLELKHRTLFYYLENSANENVFPMTNPIGCHYFLRGIQQKQLYDHALYNFNNIETSADLIATYLREQYSSKMFISTNSWTEKYDCMSLLTGLINDNNSSFEFFDKLLIKMKKMNYKLLSKRWEENDFDEQMYEHLMNELSNMHEQYQLDKME</sequence>
<evidence type="ECO:0000256" key="1">
    <source>
        <dbReference type="ARBA" id="ARBA00004173"/>
    </source>
</evidence>
<dbReference type="EMBL" id="CAJNOJ010000110">
    <property type="protein sequence ID" value="CAF1133502.1"/>
    <property type="molecule type" value="Genomic_DNA"/>
</dbReference>
<gene>
    <name evidence="6" type="ORF">EDS130_LOCUS21700</name>
</gene>
<dbReference type="GO" id="GO:0005739">
    <property type="term" value="C:mitochondrion"/>
    <property type="evidence" value="ECO:0007669"/>
    <property type="project" value="UniProtKB-SubCell"/>
</dbReference>
<dbReference type="InterPro" id="IPR029209">
    <property type="entry name" value="DML1/Misato_tubulin"/>
</dbReference>
<evidence type="ECO:0000256" key="3">
    <source>
        <dbReference type="ARBA" id="ARBA00023128"/>
    </source>
</evidence>
<evidence type="ECO:0000259" key="4">
    <source>
        <dbReference type="Pfam" id="PF10644"/>
    </source>
</evidence>
<feature type="domain" description="Misato Segment II tubulin-like" evidence="4">
    <location>
        <begin position="12"/>
        <end position="101"/>
    </location>
</feature>
<dbReference type="InterPro" id="IPR049942">
    <property type="entry name" value="DML1/Misato"/>
</dbReference>
<dbReference type="InterPro" id="IPR036525">
    <property type="entry name" value="Tubulin/FtsZ_GTPase_sf"/>
</dbReference>
<comment type="similarity">
    <text evidence="2">Belongs to the misato family.</text>
</comment>
<dbReference type="PANTHER" id="PTHR13391">
    <property type="entry name" value="MITOCHONDRIAL DISTRIBUTION REGULATOR MISATO"/>
    <property type="match status" value="1"/>
</dbReference>
<dbReference type="Proteomes" id="UP000663852">
    <property type="component" value="Unassembled WGS sequence"/>
</dbReference>
<accession>A0A814RI19</accession>
<dbReference type="InterPro" id="IPR019605">
    <property type="entry name" value="Misato_II_tubulin-like"/>
</dbReference>
<protein>
    <submittedName>
        <fullName evidence="6">Uncharacterized protein</fullName>
    </submittedName>
</protein>
<feature type="domain" description="DML1/Misato tubulin" evidence="5">
    <location>
        <begin position="111"/>
        <end position="217"/>
    </location>
</feature>
<proteinExistence type="inferred from homology"/>
<name>A0A814RI19_ADIRI</name>
<evidence type="ECO:0000313" key="7">
    <source>
        <dbReference type="Proteomes" id="UP000663852"/>
    </source>
</evidence>
<evidence type="ECO:0000313" key="6">
    <source>
        <dbReference type="EMBL" id="CAF1133502.1"/>
    </source>
</evidence>
<dbReference type="Gene3D" id="3.40.50.1440">
    <property type="entry name" value="Tubulin/FtsZ, GTPase domain"/>
    <property type="match status" value="1"/>
</dbReference>
<dbReference type="SUPFAM" id="SSF52490">
    <property type="entry name" value="Tubulin nucleotide-binding domain-like"/>
    <property type="match status" value="1"/>
</dbReference>
<evidence type="ECO:0000256" key="2">
    <source>
        <dbReference type="ARBA" id="ARBA00008507"/>
    </source>
</evidence>
<comment type="subcellular location">
    <subcellularLocation>
        <location evidence="1">Mitochondrion</location>
    </subcellularLocation>
</comment>
<comment type="caution">
    <text evidence="6">The sequence shown here is derived from an EMBL/GenBank/DDBJ whole genome shotgun (WGS) entry which is preliminary data.</text>
</comment>
<reference evidence="6" key="1">
    <citation type="submission" date="2021-02" db="EMBL/GenBank/DDBJ databases">
        <authorList>
            <person name="Nowell W R."/>
        </authorList>
    </citation>
    <scope>NUCLEOTIDE SEQUENCE</scope>
</reference>
<dbReference type="AlphaFoldDB" id="A0A814RI19"/>
<dbReference type="Pfam" id="PF10644">
    <property type="entry name" value="Misat_Tub_SegII"/>
    <property type="match status" value="1"/>
</dbReference>
<dbReference type="Pfam" id="PF14881">
    <property type="entry name" value="Tubulin_3"/>
    <property type="match status" value="1"/>
</dbReference>